<dbReference type="InterPro" id="IPR011257">
    <property type="entry name" value="DNA_glycosylase"/>
</dbReference>
<feature type="region of interest" description="Disordered" evidence="14">
    <location>
        <begin position="1"/>
        <end position="26"/>
    </location>
</feature>
<evidence type="ECO:0000256" key="6">
    <source>
        <dbReference type="ARBA" id="ARBA00022801"/>
    </source>
</evidence>
<keyword evidence="5 13" id="KW-0227">DNA damage</keyword>
<comment type="cofactor">
    <cofactor evidence="1">
        <name>[4Fe-4S] cluster</name>
        <dbReference type="ChEBI" id="CHEBI:49883"/>
    </cofactor>
</comment>
<dbReference type="HAMAP" id="MF_03183">
    <property type="entry name" value="Endonuclease_III_Nth"/>
    <property type="match status" value="1"/>
</dbReference>
<comment type="similarity">
    <text evidence="2 13">Belongs to the Nth/MutY family.</text>
</comment>
<dbReference type="EC" id="4.2.99.18" evidence="13"/>
<name>A0A9P0IHS8_SPOLI</name>
<feature type="region of interest" description="Disordered" evidence="14">
    <location>
        <begin position="437"/>
        <end position="506"/>
    </location>
</feature>
<dbReference type="EC" id="3.2.2.-" evidence="13"/>
<evidence type="ECO:0000256" key="7">
    <source>
        <dbReference type="ARBA" id="ARBA00022946"/>
    </source>
</evidence>
<feature type="domain" description="HhH-GPD" evidence="15">
    <location>
        <begin position="142"/>
        <end position="292"/>
    </location>
</feature>
<keyword evidence="13" id="KW-0539">Nucleus</keyword>
<dbReference type="GO" id="GO:0046872">
    <property type="term" value="F:metal ion binding"/>
    <property type="evidence" value="ECO:0007669"/>
    <property type="project" value="UniProtKB-KW"/>
</dbReference>
<dbReference type="PANTHER" id="PTHR43286:SF1">
    <property type="entry name" value="ENDONUCLEASE III-LIKE PROTEIN 1"/>
    <property type="match status" value="1"/>
</dbReference>
<dbReference type="InterPro" id="IPR003651">
    <property type="entry name" value="Endonuclease3_FeS-loop_motif"/>
</dbReference>
<dbReference type="GO" id="GO:0005739">
    <property type="term" value="C:mitochondrion"/>
    <property type="evidence" value="ECO:0007669"/>
    <property type="project" value="UniProtKB-SubCell"/>
</dbReference>
<dbReference type="InterPro" id="IPR030841">
    <property type="entry name" value="NTH1"/>
</dbReference>
<dbReference type="Gene3D" id="1.10.340.30">
    <property type="entry name" value="Hypothetical protein, domain 2"/>
    <property type="match status" value="1"/>
</dbReference>
<dbReference type="AlphaFoldDB" id="A0A9P0IHS8"/>
<dbReference type="InterPro" id="IPR000445">
    <property type="entry name" value="HhH_motif"/>
</dbReference>
<evidence type="ECO:0000259" key="15">
    <source>
        <dbReference type="SMART" id="SM00478"/>
    </source>
</evidence>
<organism evidence="16 17">
    <name type="scientific">Spodoptera littoralis</name>
    <name type="common">Egyptian cotton leafworm</name>
    <dbReference type="NCBI Taxonomy" id="7109"/>
    <lineage>
        <taxon>Eukaryota</taxon>
        <taxon>Metazoa</taxon>
        <taxon>Ecdysozoa</taxon>
        <taxon>Arthropoda</taxon>
        <taxon>Hexapoda</taxon>
        <taxon>Insecta</taxon>
        <taxon>Pterygota</taxon>
        <taxon>Neoptera</taxon>
        <taxon>Endopterygota</taxon>
        <taxon>Lepidoptera</taxon>
        <taxon>Glossata</taxon>
        <taxon>Ditrysia</taxon>
        <taxon>Noctuoidea</taxon>
        <taxon>Noctuidae</taxon>
        <taxon>Amphipyrinae</taxon>
        <taxon>Spodoptera</taxon>
    </lineage>
</organism>
<reference evidence="16" key="1">
    <citation type="submission" date="2022-02" db="EMBL/GenBank/DDBJ databases">
        <authorList>
            <person name="King R."/>
        </authorList>
    </citation>
    <scope>NUCLEOTIDE SEQUENCE</scope>
</reference>
<evidence type="ECO:0000313" key="17">
    <source>
        <dbReference type="Proteomes" id="UP001153321"/>
    </source>
</evidence>
<feature type="compositionally biased region" description="Basic and acidic residues" evidence="14">
    <location>
        <begin position="350"/>
        <end position="382"/>
    </location>
</feature>
<dbReference type="InterPro" id="IPR023170">
    <property type="entry name" value="HhH_base_excis_C"/>
</dbReference>
<proteinExistence type="inferred from homology"/>
<dbReference type="GO" id="GO:0003677">
    <property type="term" value="F:DNA binding"/>
    <property type="evidence" value="ECO:0007669"/>
    <property type="project" value="UniProtKB-UniRule"/>
</dbReference>
<sequence length="506" mass="57217">MPRGKVKLTTAAANVRSKNTSNKPQEAEINETIKTENIEIKIEAPEPPEVTLSPNKIDLSQFKFQKKPHVKIEYEKDSPEKAEKEEAKGLWEPHNWKEFLVNLRNMRSNNDAPVDTMGCHLSGDQKAAPEVYRYQCLISLMLSSQTKDQVTFAAMERLRARGLTVDNVIQMSDDELGKLIYPVGFWKTKVKYIKKTTQTLKEQYNGDIPDSVEKLCKLTGVGPKMAHICMLVAWDKVTGIGVDTHVHRISNRIGWVKKPTTTPEETRKTLQTWLPFDLWSEVNHLLVGFGQTICLPIGPMCHECLNRDICPSSNLGRKSPKKTPVKKEAKSENSDDEFEVKPPKSRKVTPRKELNDETVKSEAKKENLHIKNETASKENEKKSPRKRKVTPTKADQINIDDMNDFEETSNVVVKAAPKKKGTPKKTKIDDIEVKNDKLTVQSAPQKKKTPQKKTLLTNKNSDGDSETIVQNNSDENIVLQELTTKTKNTRSKAEGTRKSARNKAVS</sequence>
<dbReference type="GO" id="GO:0140078">
    <property type="term" value="F:class I DNA-(apurinic or apyrimidinic site) endonuclease activity"/>
    <property type="evidence" value="ECO:0007669"/>
    <property type="project" value="UniProtKB-EC"/>
</dbReference>
<dbReference type="EMBL" id="LR824537">
    <property type="protein sequence ID" value="CAH1645331.1"/>
    <property type="molecule type" value="Genomic_DNA"/>
</dbReference>
<keyword evidence="4" id="KW-0479">Metal-binding</keyword>
<evidence type="ECO:0000256" key="11">
    <source>
        <dbReference type="ARBA" id="ARBA00023239"/>
    </source>
</evidence>
<dbReference type="GO" id="GO:0006285">
    <property type="term" value="P:base-excision repair, AP site formation"/>
    <property type="evidence" value="ECO:0007669"/>
    <property type="project" value="UniProtKB-UniRule"/>
</dbReference>
<dbReference type="CDD" id="cd00056">
    <property type="entry name" value="ENDO3c"/>
    <property type="match status" value="1"/>
</dbReference>
<evidence type="ECO:0000256" key="9">
    <source>
        <dbReference type="ARBA" id="ARBA00023014"/>
    </source>
</evidence>
<keyword evidence="8" id="KW-0408">Iron</keyword>
<keyword evidence="7" id="KW-0809">Transit peptide</keyword>
<evidence type="ECO:0000256" key="8">
    <source>
        <dbReference type="ARBA" id="ARBA00023004"/>
    </source>
</evidence>
<evidence type="ECO:0000256" key="13">
    <source>
        <dbReference type="HAMAP-Rule" id="MF_03183"/>
    </source>
</evidence>
<evidence type="ECO:0000256" key="5">
    <source>
        <dbReference type="ARBA" id="ARBA00022763"/>
    </source>
</evidence>
<evidence type="ECO:0000256" key="10">
    <source>
        <dbReference type="ARBA" id="ARBA00023204"/>
    </source>
</evidence>
<evidence type="ECO:0000256" key="1">
    <source>
        <dbReference type="ARBA" id="ARBA00001966"/>
    </source>
</evidence>
<keyword evidence="10 13" id="KW-0234">DNA repair</keyword>
<dbReference type="SMART" id="SM00478">
    <property type="entry name" value="ENDO3c"/>
    <property type="match status" value="1"/>
</dbReference>
<dbReference type="SUPFAM" id="SSF48150">
    <property type="entry name" value="DNA-glycosylase"/>
    <property type="match status" value="1"/>
</dbReference>
<gene>
    <name evidence="13" type="primary">NTH1</name>
    <name evidence="16" type="ORF">SPLIT_LOCUS10683</name>
</gene>
<keyword evidence="13" id="KW-0496">Mitochondrion</keyword>
<dbReference type="GO" id="GO:0000703">
    <property type="term" value="F:oxidized pyrimidine nucleobase lesion DNA N-glycosylase activity"/>
    <property type="evidence" value="ECO:0007669"/>
    <property type="project" value="UniProtKB-UniRule"/>
</dbReference>
<dbReference type="Proteomes" id="UP001153321">
    <property type="component" value="Chromosome 6"/>
</dbReference>
<dbReference type="FunFam" id="1.10.340.30:FF:000005">
    <property type="entry name" value="Endonuclease III-like protein 1"/>
    <property type="match status" value="1"/>
</dbReference>
<dbReference type="GO" id="GO:0005634">
    <property type="term" value="C:nucleus"/>
    <property type="evidence" value="ECO:0007669"/>
    <property type="project" value="UniProtKB-SubCell"/>
</dbReference>
<feature type="compositionally biased region" description="Polar residues" evidence="14">
    <location>
        <begin position="467"/>
        <end position="486"/>
    </location>
</feature>
<comment type="function">
    <text evidence="13">Bifunctional DNA N-glycosylase with associated apurinic/apyrimidinic (AP) lyase function that catalyzes the first step in base excision repair (BER), the primary repair pathway for the repair of oxidative DNA damage. The DNA N-glycosylase activity releases the damaged DNA base from DNA by cleaving the N-glycosidic bond, leaving an AP site. The AP lyase activity cleaves the phosphodiester bond 3' to the AP site by a beta-elimination. Primarily recognizes and repairs oxidative base damage of pyrimidines.</text>
</comment>
<dbReference type="GO" id="GO:0006289">
    <property type="term" value="P:nucleotide-excision repair"/>
    <property type="evidence" value="ECO:0007669"/>
    <property type="project" value="TreeGrafter"/>
</dbReference>
<keyword evidence="17" id="KW-1185">Reference proteome</keyword>
<evidence type="ECO:0000256" key="3">
    <source>
        <dbReference type="ARBA" id="ARBA00022485"/>
    </source>
</evidence>
<keyword evidence="6 13" id="KW-0378">Hydrolase</keyword>
<dbReference type="FunFam" id="1.10.1670.10:FF:000003">
    <property type="entry name" value="Endonuclease III homolog"/>
    <property type="match status" value="1"/>
</dbReference>
<keyword evidence="11 13" id="KW-0456">Lyase</keyword>
<evidence type="ECO:0000256" key="4">
    <source>
        <dbReference type="ARBA" id="ARBA00022723"/>
    </source>
</evidence>
<dbReference type="PANTHER" id="PTHR43286">
    <property type="entry name" value="ENDONUCLEASE III-LIKE PROTEIN 1"/>
    <property type="match status" value="1"/>
</dbReference>
<keyword evidence="3" id="KW-0004">4Fe-4S</keyword>
<dbReference type="Gene3D" id="1.10.1670.10">
    <property type="entry name" value="Helix-hairpin-Helix base-excision DNA repair enzymes (C-terminal)"/>
    <property type="match status" value="1"/>
</dbReference>
<dbReference type="InterPro" id="IPR003265">
    <property type="entry name" value="HhH-GPD_domain"/>
</dbReference>
<comment type="caution">
    <text evidence="13">Lacks conserved residue(s) required for the propagation of feature annotation.</text>
</comment>
<comment type="subcellular location">
    <subcellularLocation>
        <location evidence="13">Nucleus</location>
    </subcellularLocation>
    <subcellularLocation>
        <location evidence="13">Mitochondrion</location>
    </subcellularLocation>
</comment>
<accession>A0A9P0IHS8</accession>
<evidence type="ECO:0000256" key="2">
    <source>
        <dbReference type="ARBA" id="ARBA00008343"/>
    </source>
</evidence>
<evidence type="ECO:0000313" key="16">
    <source>
        <dbReference type="EMBL" id="CAH1645331.1"/>
    </source>
</evidence>
<evidence type="ECO:0000256" key="12">
    <source>
        <dbReference type="ARBA" id="ARBA00023295"/>
    </source>
</evidence>
<dbReference type="Pfam" id="PF00633">
    <property type="entry name" value="HHH"/>
    <property type="match status" value="1"/>
</dbReference>
<dbReference type="GO" id="GO:0051539">
    <property type="term" value="F:4 iron, 4 sulfur cluster binding"/>
    <property type="evidence" value="ECO:0007669"/>
    <property type="project" value="UniProtKB-KW"/>
</dbReference>
<evidence type="ECO:0000256" key="14">
    <source>
        <dbReference type="SAM" id="MobiDB-lite"/>
    </source>
</evidence>
<feature type="region of interest" description="Disordered" evidence="14">
    <location>
        <begin position="312"/>
        <end position="402"/>
    </location>
</feature>
<dbReference type="Pfam" id="PF00730">
    <property type="entry name" value="HhH-GPD"/>
    <property type="match status" value="1"/>
</dbReference>
<comment type="catalytic activity">
    <reaction evidence="13">
        <text>2'-deoxyribonucleotide-(2'-deoxyribose 5'-phosphate)-2'-deoxyribonucleotide-DNA = a 3'-end 2'-deoxyribonucleotide-(2,3-dehydro-2,3-deoxyribose 5'-phosphate)-DNA + a 5'-end 5'-phospho-2'-deoxyribonucleoside-DNA + H(+)</text>
        <dbReference type="Rhea" id="RHEA:66592"/>
        <dbReference type="Rhea" id="RHEA-COMP:13180"/>
        <dbReference type="Rhea" id="RHEA-COMP:16897"/>
        <dbReference type="Rhea" id="RHEA-COMP:17067"/>
        <dbReference type="ChEBI" id="CHEBI:15378"/>
        <dbReference type="ChEBI" id="CHEBI:136412"/>
        <dbReference type="ChEBI" id="CHEBI:157695"/>
        <dbReference type="ChEBI" id="CHEBI:167181"/>
        <dbReference type="EC" id="4.2.99.18"/>
    </reaction>
</comment>
<protein>
    <recommendedName>
        <fullName evidence="13">Endonuclease III homolog</fullName>
        <ecNumber evidence="13">3.2.2.-</ecNumber>
        <ecNumber evidence="13">4.2.99.18</ecNumber>
    </recommendedName>
    <alternativeName>
        <fullName evidence="13">Bifunctional DNA N-glycosylase/DNA-(apurinic or apyrimidinic site) lyase</fullName>
        <shortName evidence="13">DNA glycosylase/AP lyase</shortName>
    </alternativeName>
</protein>
<keyword evidence="12 13" id="KW-0326">Glycosidase</keyword>
<keyword evidence="9" id="KW-0411">Iron-sulfur</keyword>
<dbReference type="SMART" id="SM00525">
    <property type="entry name" value="FES"/>
    <property type="match status" value="1"/>
</dbReference>